<dbReference type="EMBL" id="SMSJ01000037">
    <property type="protein sequence ID" value="TDH60465.1"/>
    <property type="molecule type" value="Genomic_DNA"/>
</dbReference>
<evidence type="ECO:0000259" key="1">
    <source>
        <dbReference type="Pfam" id="PF01656"/>
    </source>
</evidence>
<dbReference type="PIRSF" id="PIRSF009320">
    <property type="entry name" value="Nuc_binding_HP_1000"/>
    <property type="match status" value="1"/>
</dbReference>
<sequence>MQKGNARTCKRVMLFASKGGMGKTTVASNLLVSAAQDGFKVIGVDFDGQKSLTTWFEARAQHPSMADMAQVDVGPAPLDEWEAVLDQTERDYELAVFDMPPGIDPNLQAVLASLVPRMDLIIIPTPPERPSYGKVIDFMGQFRKSGLKSIWLLNKVVKNRTSLREARAELAEYGPLCPVEITMRDEVWRAFDAGSAVAELGDAAGLAEINGVWKFTRGCLSC</sequence>
<reference evidence="2 3" key="1">
    <citation type="journal article" date="2016" name="J. Microbiol.">
        <title>Dankookia rubra gen. nov., sp. nov., an alphaproteobacterium isolated from sediment of a shallow stream.</title>
        <authorList>
            <person name="Kim W.H."/>
            <person name="Kim D.H."/>
            <person name="Kang K."/>
            <person name="Ahn T.Y."/>
        </authorList>
    </citation>
    <scope>NUCLEOTIDE SEQUENCE [LARGE SCALE GENOMIC DNA]</scope>
    <source>
        <strain evidence="2 3">JCM30602</strain>
    </source>
</reference>
<name>A0A4V3A9T2_9PROT</name>
<gene>
    <name evidence="2" type="ORF">E2C06_21700</name>
</gene>
<organism evidence="2 3">
    <name type="scientific">Dankookia rubra</name>
    <dbReference type="NCBI Taxonomy" id="1442381"/>
    <lineage>
        <taxon>Bacteria</taxon>
        <taxon>Pseudomonadati</taxon>
        <taxon>Pseudomonadota</taxon>
        <taxon>Alphaproteobacteria</taxon>
        <taxon>Acetobacterales</taxon>
        <taxon>Roseomonadaceae</taxon>
        <taxon>Dankookia</taxon>
    </lineage>
</organism>
<dbReference type="InterPro" id="IPR027417">
    <property type="entry name" value="P-loop_NTPase"/>
</dbReference>
<dbReference type="InterPro" id="IPR002586">
    <property type="entry name" value="CobQ/CobB/MinD/ParA_Nub-bd_dom"/>
</dbReference>
<dbReference type="Proteomes" id="UP000295096">
    <property type="component" value="Unassembled WGS sequence"/>
</dbReference>
<dbReference type="InterPro" id="IPR050678">
    <property type="entry name" value="DNA_Partitioning_ATPase"/>
</dbReference>
<protein>
    <submittedName>
        <fullName evidence="2">ParA family protein</fullName>
    </submittedName>
</protein>
<dbReference type="PANTHER" id="PTHR13696:SF99">
    <property type="entry name" value="COBYRINIC ACID AC-DIAMIDE SYNTHASE"/>
    <property type="match status" value="1"/>
</dbReference>
<dbReference type="OrthoDB" id="7331108at2"/>
<dbReference type="AlphaFoldDB" id="A0A4V3A9T2"/>
<evidence type="ECO:0000313" key="2">
    <source>
        <dbReference type="EMBL" id="TDH60465.1"/>
    </source>
</evidence>
<proteinExistence type="predicted"/>
<dbReference type="SUPFAM" id="SSF52540">
    <property type="entry name" value="P-loop containing nucleoside triphosphate hydrolases"/>
    <property type="match status" value="1"/>
</dbReference>
<dbReference type="RefSeq" id="WP_133290705.1">
    <property type="nucleotide sequence ID" value="NZ_SMSJ01000037.1"/>
</dbReference>
<feature type="domain" description="CobQ/CobB/MinD/ParA nucleotide binding" evidence="1">
    <location>
        <begin position="13"/>
        <end position="194"/>
    </location>
</feature>
<dbReference type="PANTHER" id="PTHR13696">
    <property type="entry name" value="P-LOOP CONTAINING NUCLEOSIDE TRIPHOSPHATE HYDROLASE"/>
    <property type="match status" value="1"/>
</dbReference>
<dbReference type="Pfam" id="PF01656">
    <property type="entry name" value="CbiA"/>
    <property type="match status" value="1"/>
</dbReference>
<comment type="caution">
    <text evidence="2">The sequence shown here is derived from an EMBL/GenBank/DDBJ whole genome shotgun (WGS) entry which is preliminary data.</text>
</comment>
<evidence type="ECO:0000313" key="3">
    <source>
        <dbReference type="Proteomes" id="UP000295096"/>
    </source>
</evidence>
<dbReference type="CDD" id="cd02042">
    <property type="entry name" value="ParAB_family"/>
    <property type="match status" value="1"/>
</dbReference>
<dbReference type="Gene3D" id="3.40.50.300">
    <property type="entry name" value="P-loop containing nucleotide triphosphate hydrolases"/>
    <property type="match status" value="1"/>
</dbReference>
<keyword evidence="3" id="KW-1185">Reference proteome</keyword>
<accession>A0A4V3A9T2</accession>